<evidence type="ECO:0000313" key="4">
    <source>
        <dbReference type="Proteomes" id="UP001186944"/>
    </source>
</evidence>
<dbReference type="InterPro" id="IPR018247">
    <property type="entry name" value="EF_Hand_1_Ca_BS"/>
</dbReference>
<feature type="domain" description="EF-hand" evidence="2">
    <location>
        <begin position="35"/>
        <end position="70"/>
    </location>
</feature>
<protein>
    <recommendedName>
        <fullName evidence="2">EF-hand domain-containing protein</fullName>
    </recommendedName>
</protein>
<evidence type="ECO:0000259" key="2">
    <source>
        <dbReference type="PROSITE" id="PS50222"/>
    </source>
</evidence>
<dbReference type="Gene3D" id="1.10.238.10">
    <property type="entry name" value="EF-hand"/>
    <property type="match status" value="1"/>
</dbReference>
<dbReference type="SMART" id="SM00054">
    <property type="entry name" value="EFh"/>
    <property type="match status" value="2"/>
</dbReference>
<dbReference type="PROSITE" id="PS00018">
    <property type="entry name" value="EF_HAND_1"/>
    <property type="match status" value="1"/>
</dbReference>
<keyword evidence="1" id="KW-0106">Calcium</keyword>
<evidence type="ECO:0000313" key="3">
    <source>
        <dbReference type="EMBL" id="KAK3101873.1"/>
    </source>
</evidence>
<gene>
    <name evidence="3" type="ORF">FSP39_006953</name>
</gene>
<evidence type="ECO:0000256" key="1">
    <source>
        <dbReference type="ARBA" id="ARBA00022837"/>
    </source>
</evidence>
<comment type="caution">
    <text evidence="3">The sequence shown here is derived from an EMBL/GenBank/DDBJ whole genome shotgun (WGS) entry which is preliminary data.</text>
</comment>
<dbReference type="AlphaFoldDB" id="A0AA88YBL9"/>
<proteinExistence type="predicted"/>
<dbReference type="Pfam" id="PF13499">
    <property type="entry name" value="EF-hand_7"/>
    <property type="match status" value="1"/>
</dbReference>
<sequence length="104" mass="11908">MSGDGIDADQLFQLCDIDGSGYVDETELASICRDLPSDELHEIFLELDKDRDGKISVDEFRRGFKEIYNNVKKRRLSSKTSEDQDHVYDDFIGTLDEGLKALTW</sequence>
<dbReference type="EMBL" id="VSWD01000005">
    <property type="protein sequence ID" value="KAK3101873.1"/>
    <property type="molecule type" value="Genomic_DNA"/>
</dbReference>
<dbReference type="GO" id="GO:0005509">
    <property type="term" value="F:calcium ion binding"/>
    <property type="evidence" value="ECO:0007669"/>
    <property type="project" value="InterPro"/>
</dbReference>
<dbReference type="InterPro" id="IPR011992">
    <property type="entry name" value="EF-hand-dom_pair"/>
</dbReference>
<name>A0AA88YBL9_PINIB</name>
<dbReference type="InterPro" id="IPR002048">
    <property type="entry name" value="EF_hand_dom"/>
</dbReference>
<reference evidence="3" key="1">
    <citation type="submission" date="2019-08" db="EMBL/GenBank/DDBJ databases">
        <title>The improved chromosome-level genome for the pearl oyster Pinctada fucata martensii using PacBio sequencing and Hi-C.</title>
        <authorList>
            <person name="Zheng Z."/>
        </authorList>
    </citation>
    <scope>NUCLEOTIDE SEQUENCE</scope>
    <source>
        <strain evidence="3">ZZ-2019</strain>
        <tissue evidence="3">Adductor muscle</tissue>
    </source>
</reference>
<keyword evidence="4" id="KW-1185">Reference proteome</keyword>
<accession>A0AA88YBL9</accession>
<dbReference type="PROSITE" id="PS50222">
    <property type="entry name" value="EF_HAND_2"/>
    <property type="match status" value="1"/>
</dbReference>
<dbReference type="Proteomes" id="UP001186944">
    <property type="component" value="Unassembled WGS sequence"/>
</dbReference>
<dbReference type="SUPFAM" id="SSF47473">
    <property type="entry name" value="EF-hand"/>
    <property type="match status" value="1"/>
</dbReference>
<organism evidence="3 4">
    <name type="scientific">Pinctada imbricata</name>
    <name type="common">Atlantic pearl-oyster</name>
    <name type="synonym">Pinctada martensii</name>
    <dbReference type="NCBI Taxonomy" id="66713"/>
    <lineage>
        <taxon>Eukaryota</taxon>
        <taxon>Metazoa</taxon>
        <taxon>Spiralia</taxon>
        <taxon>Lophotrochozoa</taxon>
        <taxon>Mollusca</taxon>
        <taxon>Bivalvia</taxon>
        <taxon>Autobranchia</taxon>
        <taxon>Pteriomorphia</taxon>
        <taxon>Pterioida</taxon>
        <taxon>Pterioidea</taxon>
        <taxon>Pteriidae</taxon>
        <taxon>Pinctada</taxon>
    </lineage>
</organism>
<dbReference type="CDD" id="cd00051">
    <property type="entry name" value="EFh"/>
    <property type="match status" value="1"/>
</dbReference>